<dbReference type="EMBL" id="CAJVPY010016555">
    <property type="protein sequence ID" value="CAG8757632.1"/>
    <property type="molecule type" value="Genomic_DNA"/>
</dbReference>
<gene>
    <name evidence="1" type="ORF">DERYTH_LOCUS17499</name>
</gene>
<dbReference type="Proteomes" id="UP000789405">
    <property type="component" value="Unassembled WGS sequence"/>
</dbReference>
<organism evidence="1 2">
    <name type="scientific">Dentiscutata erythropus</name>
    <dbReference type="NCBI Taxonomy" id="1348616"/>
    <lineage>
        <taxon>Eukaryota</taxon>
        <taxon>Fungi</taxon>
        <taxon>Fungi incertae sedis</taxon>
        <taxon>Mucoromycota</taxon>
        <taxon>Glomeromycotina</taxon>
        <taxon>Glomeromycetes</taxon>
        <taxon>Diversisporales</taxon>
        <taxon>Gigasporaceae</taxon>
        <taxon>Dentiscutata</taxon>
    </lineage>
</organism>
<dbReference type="OrthoDB" id="2482309at2759"/>
<keyword evidence="2" id="KW-1185">Reference proteome</keyword>
<proteinExistence type="predicted"/>
<dbReference type="AlphaFoldDB" id="A0A9N9NRQ0"/>
<accession>A0A9N9NRQ0</accession>
<sequence>MNERKPKNIVDAFIENDLIDFRCVEEEVIKNDEVKDDAKKVVSIRHCDQDKVEVENDNNGNKAPDDVVLELEKIVKDLLKELIDDNFDEFDCGVDLSKWYWHTNFRDLDDRIVG</sequence>
<evidence type="ECO:0000313" key="1">
    <source>
        <dbReference type="EMBL" id="CAG8757632.1"/>
    </source>
</evidence>
<comment type="caution">
    <text evidence="1">The sequence shown here is derived from an EMBL/GenBank/DDBJ whole genome shotgun (WGS) entry which is preliminary data.</text>
</comment>
<evidence type="ECO:0000313" key="2">
    <source>
        <dbReference type="Proteomes" id="UP000789405"/>
    </source>
</evidence>
<name>A0A9N9NRQ0_9GLOM</name>
<reference evidence="1" key="1">
    <citation type="submission" date="2021-06" db="EMBL/GenBank/DDBJ databases">
        <authorList>
            <person name="Kallberg Y."/>
            <person name="Tangrot J."/>
            <person name="Rosling A."/>
        </authorList>
    </citation>
    <scope>NUCLEOTIDE SEQUENCE</scope>
    <source>
        <strain evidence="1">MA453B</strain>
    </source>
</reference>
<protein>
    <submittedName>
        <fullName evidence="1">864_t:CDS:1</fullName>
    </submittedName>
</protein>